<dbReference type="InterPro" id="IPR039421">
    <property type="entry name" value="Type_1_exporter"/>
</dbReference>
<proteinExistence type="predicted"/>
<evidence type="ECO:0000313" key="2">
    <source>
        <dbReference type="EMBL" id="KAF8820662.1"/>
    </source>
</evidence>
<dbReference type="EMBL" id="JADAQX010000331">
    <property type="protein sequence ID" value="KAF8820662.1"/>
    <property type="molecule type" value="Genomic_DNA"/>
</dbReference>
<evidence type="ECO:0000259" key="1">
    <source>
        <dbReference type="PROSITE" id="PS50893"/>
    </source>
</evidence>
<protein>
    <recommendedName>
        <fullName evidence="1">ABC transporter domain-containing protein</fullName>
    </recommendedName>
</protein>
<gene>
    <name evidence="2" type="ORF">IE077_002955</name>
</gene>
<name>A0ABQ7J9L5_9APIC</name>
<reference evidence="2 3" key="1">
    <citation type="journal article" date="2020" name="bioRxiv">
        <title>Metabolic contributions of an alphaproteobacterial endosymbiont in the apicomplexan Cardiosporidium cionae.</title>
        <authorList>
            <person name="Hunter E.S."/>
            <person name="Paight C.J."/>
            <person name="Lane C.E."/>
        </authorList>
    </citation>
    <scope>NUCLEOTIDE SEQUENCE [LARGE SCALE GENOMIC DNA]</scope>
    <source>
        <strain evidence="2">ESH_2018</strain>
    </source>
</reference>
<dbReference type="Proteomes" id="UP000823046">
    <property type="component" value="Unassembled WGS sequence"/>
</dbReference>
<evidence type="ECO:0000313" key="3">
    <source>
        <dbReference type="Proteomes" id="UP000823046"/>
    </source>
</evidence>
<dbReference type="InterPro" id="IPR017871">
    <property type="entry name" value="ABC_transporter-like_CS"/>
</dbReference>
<accession>A0ABQ7J9L5</accession>
<sequence>MGIVNQDPTLFADSIKNNILYGAMTHQTLTQTPSLSVDTFISSTPFTSSLSSFMDETANVLKPSFSYPQIASHEYLAMDESVELTAVLQQAYIDDFVHSLPDGIHTFVGEKGQTLSGGQKQRICIARALLRNTKCLIFDEATSALDMNSEKKIHEALHHVMKNRTSLLITHRFSTLQFADYIAVLSDGMVTQFGKRDDVLKSPCLEFSRGDGYTYAFYSVLTFYTRRTFGWNAYNTVKYAQ</sequence>
<dbReference type="PANTHER" id="PTHR43394">
    <property type="entry name" value="ATP-DEPENDENT PERMEASE MDL1, MITOCHONDRIAL"/>
    <property type="match status" value="1"/>
</dbReference>
<dbReference type="InterPro" id="IPR003439">
    <property type="entry name" value="ABC_transporter-like_ATP-bd"/>
</dbReference>
<organism evidence="2 3">
    <name type="scientific">Cardiosporidium cionae</name>
    <dbReference type="NCBI Taxonomy" id="476202"/>
    <lineage>
        <taxon>Eukaryota</taxon>
        <taxon>Sar</taxon>
        <taxon>Alveolata</taxon>
        <taxon>Apicomplexa</taxon>
        <taxon>Aconoidasida</taxon>
        <taxon>Nephromycida</taxon>
        <taxon>Cardiosporidium</taxon>
    </lineage>
</organism>
<dbReference type="Gene3D" id="3.40.50.300">
    <property type="entry name" value="P-loop containing nucleotide triphosphate hydrolases"/>
    <property type="match status" value="1"/>
</dbReference>
<comment type="caution">
    <text evidence="2">The sequence shown here is derived from an EMBL/GenBank/DDBJ whole genome shotgun (WGS) entry which is preliminary data.</text>
</comment>
<dbReference type="SUPFAM" id="SSF52540">
    <property type="entry name" value="P-loop containing nucleoside triphosphate hydrolases"/>
    <property type="match status" value="1"/>
</dbReference>
<dbReference type="PROSITE" id="PS00211">
    <property type="entry name" value="ABC_TRANSPORTER_1"/>
    <property type="match status" value="1"/>
</dbReference>
<feature type="domain" description="ABC transporter" evidence="1">
    <location>
        <begin position="4"/>
        <end position="212"/>
    </location>
</feature>
<dbReference type="Pfam" id="PF00005">
    <property type="entry name" value="ABC_tran"/>
    <property type="match status" value="1"/>
</dbReference>
<dbReference type="InterPro" id="IPR027417">
    <property type="entry name" value="P-loop_NTPase"/>
</dbReference>
<keyword evidence="3" id="KW-1185">Reference proteome</keyword>
<dbReference type="PANTHER" id="PTHR43394:SF1">
    <property type="entry name" value="ATP-BINDING CASSETTE SUB-FAMILY B MEMBER 10, MITOCHONDRIAL"/>
    <property type="match status" value="1"/>
</dbReference>
<dbReference type="PROSITE" id="PS50893">
    <property type="entry name" value="ABC_TRANSPORTER_2"/>
    <property type="match status" value="1"/>
</dbReference>